<reference evidence="3" key="3">
    <citation type="submission" date="2015-04" db="UniProtKB">
        <authorList>
            <consortium name="EnsemblPlants"/>
        </authorList>
    </citation>
    <scope>IDENTIFICATION</scope>
    <source>
        <strain evidence="3">cv. Jemalong A17</strain>
    </source>
</reference>
<gene>
    <name evidence="2" type="ordered locus">MTR_7g114935</name>
</gene>
<feature type="compositionally biased region" description="Basic and acidic residues" evidence="1">
    <location>
        <begin position="1"/>
        <end position="12"/>
    </location>
</feature>
<evidence type="ECO:0000256" key="1">
    <source>
        <dbReference type="SAM" id="MobiDB-lite"/>
    </source>
</evidence>
<dbReference type="HOGENOM" id="CLU_2625751_0_0_1"/>
<reference evidence="2 4" key="1">
    <citation type="journal article" date="2011" name="Nature">
        <title>The Medicago genome provides insight into the evolution of rhizobial symbioses.</title>
        <authorList>
            <person name="Young N.D."/>
            <person name="Debelle F."/>
            <person name="Oldroyd G.E."/>
            <person name="Geurts R."/>
            <person name="Cannon S.B."/>
            <person name="Udvardi M.K."/>
            <person name="Benedito V.A."/>
            <person name="Mayer K.F."/>
            <person name="Gouzy J."/>
            <person name="Schoof H."/>
            <person name="Van de Peer Y."/>
            <person name="Proost S."/>
            <person name="Cook D.R."/>
            <person name="Meyers B.C."/>
            <person name="Spannagl M."/>
            <person name="Cheung F."/>
            <person name="De Mita S."/>
            <person name="Krishnakumar V."/>
            <person name="Gundlach H."/>
            <person name="Zhou S."/>
            <person name="Mudge J."/>
            <person name="Bharti A.K."/>
            <person name="Murray J.D."/>
            <person name="Naoumkina M.A."/>
            <person name="Rosen B."/>
            <person name="Silverstein K.A."/>
            <person name="Tang H."/>
            <person name="Rombauts S."/>
            <person name="Zhao P.X."/>
            <person name="Zhou P."/>
            <person name="Barbe V."/>
            <person name="Bardou P."/>
            <person name="Bechner M."/>
            <person name="Bellec A."/>
            <person name="Berger A."/>
            <person name="Berges H."/>
            <person name="Bidwell S."/>
            <person name="Bisseling T."/>
            <person name="Choisne N."/>
            <person name="Couloux A."/>
            <person name="Denny R."/>
            <person name="Deshpande S."/>
            <person name="Dai X."/>
            <person name="Doyle J.J."/>
            <person name="Dudez A.M."/>
            <person name="Farmer A.D."/>
            <person name="Fouteau S."/>
            <person name="Franken C."/>
            <person name="Gibelin C."/>
            <person name="Gish J."/>
            <person name="Goldstein S."/>
            <person name="Gonzalez A.J."/>
            <person name="Green P.J."/>
            <person name="Hallab A."/>
            <person name="Hartog M."/>
            <person name="Hua A."/>
            <person name="Humphray S.J."/>
            <person name="Jeong D.H."/>
            <person name="Jing Y."/>
            <person name="Jocker A."/>
            <person name="Kenton S.M."/>
            <person name="Kim D.J."/>
            <person name="Klee K."/>
            <person name="Lai H."/>
            <person name="Lang C."/>
            <person name="Lin S."/>
            <person name="Macmil S.L."/>
            <person name="Magdelenat G."/>
            <person name="Matthews L."/>
            <person name="McCorrison J."/>
            <person name="Monaghan E.L."/>
            <person name="Mun J.H."/>
            <person name="Najar F.Z."/>
            <person name="Nicholson C."/>
            <person name="Noirot C."/>
            <person name="O'Bleness M."/>
            <person name="Paule C.R."/>
            <person name="Poulain J."/>
            <person name="Prion F."/>
            <person name="Qin B."/>
            <person name="Qu C."/>
            <person name="Retzel E.F."/>
            <person name="Riddle C."/>
            <person name="Sallet E."/>
            <person name="Samain S."/>
            <person name="Samson N."/>
            <person name="Sanders I."/>
            <person name="Saurat O."/>
            <person name="Scarpelli C."/>
            <person name="Schiex T."/>
            <person name="Segurens B."/>
            <person name="Severin A.J."/>
            <person name="Sherrier D.J."/>
            <person name="Shi R."/>
            <person name="Sims S."/>
            <person name="Singer S.R."/>
            <person name="Sinharoy S."/>
            <person name="Sterck L."/>
            <person name="Viollet A."/>
            <person name="Wang B.B."/>
            <person name="Wang K."/>
            <person name="Wang M."/>
            <person name="Wang X."/>
            <person name="Warfsmann J."/>
            <person name="Weissenbach J."/>
            <person name="White D.D."/>
            <person name="White J.D."/>
            <person name="Wiley G.B."/>
            <person name="Wincker P."/>
            <person name="Xing Y."/>
            <person name="Yang L."/>
            <person name="Yao Z."/>
            <person name="Ying F."/>
            <person name="Zhai J."/>
            <person name="Zhou L."/>
            <person name="Zuber A."/>
            <person name="Denarie J."/>
            <person name="Dixon R.A."/>
            <person name="May G.D."/>
            <person name="Schwartz D.C."/>
            <person name="Rogers J."/>
            <person name="Quetier F."/>
            <person name="Town C.D."/>
            <person name="Roe B.A."/>
        </authorList>
    </citation>
    <scope>NUCLEOTIDE SEQUENCE [LARGE SCALE GENOMIC DNA]</scope>
    <source>
        <strain evidence="2">A17</strain>
        <strain evidence="3 4">cv. Jemalong A17</strain>
    </source>
</reference>
<accession>A0A072U478</accession>
<evidence type="ECO:0000313" key="4">
    <source>
        <dbReference type="Proteomes" id="UP000002051"/>
    </source>
</evidence>
<dbReference type="Proteomes" id="UP000002051">
    <property type="component" value="Unassembled WGS sequence"/>
</dbReference>
<protein>
    <submittedName>
        <fullName evidence="2 3">Uncharacterized protein</fullName>
    </submittedName>
</protein>
<keyword evidence="4" id="KW-1185">Reference proteome</keyword>
<reference evidence="2 4" key="2">
    <citation type="journal article" date="2014" name="BMC Genomics">
        <title>An improved genome release (version Mt4.0) for the model legume Medicago truncatula.</title>
        <authorList>
            <person name="Tang H."/>
            <person name="Krishnakumar V."/>
            <person name="Bidwell S."/>
            <person name="Rosen B."/>
            <person name="Chan A."/>
            <person name="Zhou S."/>
            <person name="Gentzbittel L."/>
            <person name="Childs K.L."/>
            <person name="Yandell M."/>
            <person name="Gundlach H."/>
            <person name="Mayer K.F."/>
            <person name="Schwartz D.C."/>
            <person name="Town C.D."/>
        </authorList>
    </citation>
    <scope>GENOME REANNOTATION</scope>
    <source>
        <strain evidence="2">A17</strain>
        <strain evidence="3 4">cv. Jemalong A17</strain>
    </source>
</reference>
<dbReference type="AlphaFoldDB" id="A0A072U478"/>
<sequence>MHVHHCRSDTKHNIRRNKQQTIGFGKLDPMNSPSVKYMLQPTRLSKYIKSGSLQNKSIEYHPQNLNASKDNVQHNQTR</sequence>
<organism evidence="2 4">
    <name type="scientific">Medicago truncatula</name>
    <name type="common">Barrel medic</name>
    <name type="synonym">Medicago tribuloides</name>
    <dbReference type="NCBI Taxonomy" id="3880"/>
    <lineage>
        <taxon>Eukaryota</taxon>
        <taxon>Viridiplantae</taxon>
        <taxon>Streptophyta</taxon>
        <taxon>Embryophyta</taxon>
        <taxon>Tracheophyta</taxon>
        <taxon>Spermatophyta</taxon>
        <taxon>Magnoliopsida</taxon>
        <taxon>eudicotyledons</taxon>
        <taxon>Gunneridae</taxon>
        <taxon>Pentapetalae</taxon>
        <taxon>rosids</taxon>
        <taxon>fabids</taxon>
        <taxon>Fabales</taxon>
        <taxon>Fabaceae</taxon>
        <taxon>Papilionoideae</taxon>
        <taxon>50 kb inversion clade</taxon>
        <taxon>NPAAA clade</taxon>
        <taxon>Hologalegina</taxon>
        <taxon>IRL clade</taxon>
        <taxon>Trifolieae</taxon>
        <taxon>Medicago</taxon>
    </lineage>
</organism>
<proteinExistence type="predicted"/>
<evidence type="ECO:0000313" key="2">
    <source>
        <dbReference type="EMBL" id="KEH24549.1"/>
    </source>
</evidence>
<dbReference type="EMBL" id="CM001223">
    <property type="protein sequence ID" value="KEH24549.1"/>
    <property type="molecule type" value="Genomic_DNA"/>
</dbReference>
<name>A0A072U478_MEDTR</name>
<evidence type="ECO:0000313" key="3">
    <source>
        <dbReference type="EnsemblPlants" id="KEH24549"/>
    </source>
</evidence>
<dbReference type="EnsemblPlants" id="KEH24549">
    <property type="protein sequence ID" value="KEH24549"/>
    <property type="gene ID" value="MTR_7g114935"/>
</dbReference>
<feature type="region of interest" description="Disordered" evidence="1">
    <location>
        <begin position="1"/>
        <end position="32"/>
    </location>
</feature>